<organism evidence="1 2">
    <name type="scientific">Fusarium austroamericanum</name>
    <dbReference type="NCBI Taxonomy" id="282268"/>
    <lineage>
        <taxon>Eukaryota</taxon>
        <taxon>Fungi</taxon>
        <taxon>Dikarya</taxon>
        <taxon>Ascomycota</taxon>
        <taxon>Pezizomycotina</taxon>
        <taxon>Sordariomycetes</taxon>
        <taxon>Hypocreomycetidae</taxon>
        <taxon>Hypocreales</taxon>
        <taxon>Nectriaceae</taxon>
        <taxon>Fusarium</taxon>
    </lineage>
</organism>
<comment type="caution">
    <text evidence="1">The sequence shown here is derived from an EMBL/GenBank/DDBJ whole genome shotgun (WGS) entry which is preliminary data.</text>
</comment>
<evidence type="ECO:0000313" key="2">
    <source>
        <dbReference type="Proteomes" id="UP000537989"/>
    </source>
</evidence>
<accession>A0AAN6HJQ6</accession>
<gene>
    <name evidence="1" type="ORF">FAUST_1440</name>
</gene>
<proteinExistence type="predicted"/>
<keyword evidence="2" id="KW-1185">Reference proteome</keyword>
<dbReference type="EMBL" id="JAAMOD010000030">
    <property type="protein sequence ID" value="KAF5246323.1"/>
    <property type="molecule type" value="Genomic_DNA"/>
</dbReference>
<evidence type="ECO:0000313" key="1">
    <source>
        <dbReference type="EMBL" id="KAF5246323.1"/>
    </source>
</evidence>
<reference evidence="1 2" key="1">
    <citation type="submission" date="2020-02" db="EMBL/GenBank/DDBJ databases">
        <title>Identification and distribution of gene clusters putatively required for synthesis of sphingolipid metabolism inhibitors in phylogenetically diverse species of the filamentous fungus Fusarium.</title>
        <authorList>
            <person name="Kim H.-S."/>
            <person name="Busman M."/>
            <person name="Brown D.W."/>
            <person name="Divon H."/>
            <person name="Uhlig S."/>
            <person name="Proctor R.H."/>
        </authorList>
    </citation>
    <scope>NUCLEOTIDE SEQUENCE [LARGE SCALE GENOMIC DNA]</scope>
    <source>
        <strain evidence="1 2">NRRL 2903</strain>
    </source>
</reference>
<dbReference type="Proteomes" id="UP000537989">
    <property type="component" value="Unassembled WGS sequence"/>
</dbReference>
<protein>
    <submittedName>
        <fullName evidence="1">Uncharacterized protein</fullName>
    </submittedName>
</protein>
<name>A0AAN6HJQ6_FUSAU</name>
<sequence>MSLAQGETHLKMREPPRTGSSLNDLIIQNPWLSVHPLCWTAQHLQLLGCEFHDINVPPEAETETETEIAAPDADAMGYATEKLATHPNTVKRHQAARALLCRKGSPLEPGWYVIPTRINLNFADAIQTHSEMPTFVFAGFDVHIPQCTIYLPATTANAPTADDGASPLIVGYYRYDTVTGEREDRFNAGSVPDGGWNFPVDRILQKKLAKCTPEVWTRDPYLPANYHVRLLVSKEADTTDAHVFDAEFSASVLKQLDEPSHHEKATWPTIYHTRVPYQPYATFANRITSHLVRNKHSLRIKEAGTGPQCIPMKRKFGQELQV</sequence>
<dbReference type="AlphaFoldDB" id="A0AAN6HJQ6"/>